<dbReference type="Pfam" id="PF03972">
    <property type="entry name" value="MmgE_PrpD_N"/>
    <property type="match status" value="1"/>
</dbReference>
<protein>
    <submittedName>
        <fullName evidence="3">MmgE/PrpD family protein</fullName>
    </submittedName>
</protein>
<feature type="domain" description="MmgE/PrpD N-terminal" evidence="2">
    <location>
        <begin position="27"/>
        <end position="203"/>
    </location>
</feature>
<organism evidence="3 4">
    <name type="scientific">Nitrospirillum amazonense</name>
    <dbReference type="NCBI Taxonomy" id="28077"/>
    <lineage>
        <taxon>Bacteria</taxon>
        <taxon>Pseudomonadati</taxon>
        <taxon>Pseudomonadota</taxon>
        <taxon>Alphaproteobacteria</taxon>
        <taxon>Rhodospirillales</taxon>
        <taxon>Azospirillaceae</taxon>
        <taxon>Nitrospirillum</taxon>
    </lineage>
</organism>
<evidence type="ECO:0000313" key="3">
    <source>
        <dbReference type="EMBL" id="TWB23418.1"/>
    </source>
</evidence>
<evidence type="ECO:0000313" key="4">
    <source>
        <dbReference type="Proteomes" id="UP000319859"/>
    </source>
</evidence>
<dbReference type="GO" id="GO:0016829">
    <property type="term" value="F:lyase activity"/>
    <property type="evidence" value="ECO:0007669"/>
    <property type="project" value="InterPro"/>
</dbReference>
<evidence type="ECO:0000256" key="1">
    <source>
        <dbReference type="SAM" id="MobiDB-lite"/>
    </source>
</evidence>
<accession>A0A560FP59</accession>
<proteinExistence type="predicted"/>
<dbReference type="InterPro" id="IPR036148">
    <property type="entry name" value="MmgE/PrpD_sf"/>
</dbReference>
<comment type="caution">
    <text evidence="3">The sequence shown here is derived from an EMBL/GenBank/DDBJ whole genome shotgun (WGS) entry which is preliminary data.</text>
</comment>
<dbReference type="InterPro" id="IPR042183">
    <property type="entry name" value="MmgE/PrpD_sf_1"/>
</dbReference>
<evidence type="ECO:0000259" key="2">
    <source>
        <dbReference type="Pfam" id="PF03972"/>
    </source>
</evidence>
<dbReference type="OrthoDB" id="9797528at2"/>
<dbReference type="Gene3D" id="1.10.4100.10">
    <property type="entry name" value="2-methylcitrate dehydratase PrpD"/>
    <property type="match status" value="1"/>
</dbReference>
<name>A0A560FP59_9PROT</name>
<sequence>MEHLTARANLIADRPFPKDQLAWTIATLAAKAASPDRAPVDDTLVATMINHLIDNAALAAAALNHPPVISARDQALAHPYRRGATLFGLAPRRRISPEWAAWANGVAIRGPGRQGTGPTAGHLHLGDAIPGVVAVVQHCGLAGADLVRGLLAAHQAQANLPWGIYPHHPEADGIDSLSLSIAAGIGAALQLSVETMYRAVRLMPATSRQASSVAFAGKMAVEVVDRSLREGSGFSTGLGGADGFIAPLPETRGPVDQTPADPAQPGTRPSSMARFRALVDGIVHPVEQDRFLALAARLPMLTAEEVICLGFQVNPDILQSGNPGLFDRV</sequence>
<gene>
    <name evidence="3" type="ORF">FBZ89_102172</name>
</gene>
<dbReference type="AlphaFoldDB" id="A0A560FP59"/>
<feature type="region of interest" description="Disordered" evidence="1">
    <location>
        <begin position="250"/>
        <end position="269"/>
    </location>
</feature>
<dbReference type="Proteomes" id="UP000319859">
    <property type="component" value="Unassembled WGS sequence"/>
</dbReference>
<dbReference type="EMBL" id="VITN01000002">
    <property type="protein sequence ID" value="TWB23418.1"/>
    <property type="molecule type" value="Genomic_DNA"/>
</dbReference>
<dbReference type="InterPro" id="IPR045336">
    <property type="entry name" value="MmgE_PrpD_N"/>
</dbReference>
<dbReference type="SUPFAM" id="SSF103378">
    <property type="entry name" value="2-methylcitrate dehydratase PrpD"/>
    <property type="match status" value="1"/>
</dbReference>
<reference evidence="3 4" key="1">
    <citation type="submission" date="2019-06" db="EMBL/GenBank/DDBJ databases">
        <title>Genomic Encyclopedia of Type Strains, Phase IV (KMG-V): Genome sequencing to study the core and pangenomes of soil and plant-associated prokaryotes.</title>
        <authorList>
            <person name="Whitman W."/>
        </authorList>
    </citation>
    <scope>NUCLEOTIDE SEQUENCE [LARGE SCALE GENOMIC DNA]</scope>
    <source>
        <strain evidence="3 4">BR 11880</strain>
    </source>
</reference>
<dbReference type="RefSeq" id="WP_145748634.1">
    <property type="nucleotide sequence ID" value="NZ_VITN01000002.1"/>
</dbReference>